<comment type="caution">
    <text evidence="1">The sequence shown here is derived from an EMBL/GenBank/DDBJ whole genome shotgun (WGS) entry which is preliminary data.</text>
</comment>
<evidence type="ECO:0000313" key="1">
    <source>
        <dbReference type="EMBL" id="VFB15697.1"/>
    </source>
</evidence>
<gene>
    <name evidence="1" type="ORF">NCTC13150_00199</name>
</gene>
<keyword evidence="2" id="KW-1185">Reference proteome</keyword>
<reference evidence="1 2" key="1">
    <citation type="submission" date="2019-02" db="EMBL/GenBank/DDBJ databases">
        <authorList>
            <consortium name="Pathogen Informatics"/>
        </authorList>
    </citation>
    <scope>NUCLEOTIDE SEQUENCE [LARGE SCALE GENOMIC DNA]</scope>
    <source>
        <strain evidence="1 2">3012STDY7089603</strain>
    </source>
</reference>
<proteinExistence type="predicted"/>
<name>A0A8H2M5T8_9FIRM</name>
<protein>
    <submittedName>
        <fullName evidence="1">Uncharacterized protein</fullName>
    </submittedName>
</protein>
<sequence>MEVKNVLVQLEKCTGGLLENIPDRSEPLDIHVNHQVGIEQLEGGTEVVYHLHTEVGPRPSSLFYLQIDQSIHVAFTDPVSLDRVREMAYDLASQGANALSLLIANLTRELIGTAIMVPPQLNQREFKVL</sequence>
<dbReference type="RefSeq" id="WP_131748091.1">
    <property type="nucleotide sequence ID" value="NZ_CAACYI010000001.1"/>
</dbReference>
<dbReference type="EMBL" id="CAACYI010000001">
    <property type="protein sequence ID" value="VFB15697.1"/>
    <property type="molecule type" value="Genomic_DNA"/>
</dbReference>
<evidence type="ECO:0000313" key="2">
    <source>
        <dbReference type="Proteomes" id="UP000377798"/>
    </source>
</evidence>
<accession>A0A8H2M5T8</accession>
<organism evidence="1 2">
    <name type="scientific">Urinicoccus massiliensis</name>
    <dbReference type="NCBI Taxonomy" id="1723382"/>
    <lineage>
        <taxon>Bacteria</taxon>
        <taxon>Bacillati</taxon>
        <taxon>Bacillota</taxon>
        <taxon>Tissierellia</taxon>
        <taxon>Tissierellales</taxon>
        <taxon>Peptoniphilaceae</taxon>
        <taxon>Urinicoccus</taxon>
    </lineage>
</organism>
<dbReference type="Proteomes" id="UP000377798">
    <property type="component" value="Unassembled WGS sequence"/>
</dbReference>
<dbReference type="AlphaFoldDB" id="A0A8H2M5T8"/>